<dbReference type="AlphaFoldDB" id="A0ABD3H1Y7"/>
<dbReference type="PANTHER" id="PTHR31672:SF13">
    <property type="entry name" value="F-BOX PROTEIN CPR30-LIKE"/>
    <property type="match status" value="1"/>
</dbReference>
<evidence type="ECO:0000313" key="2">
    <source>
        <dbReference type="Proteomes" id="UP001633002"/>
    </source>
</evidence>
<protein>
    <recommendedName>
        <fullName evidence="3">F-box/kelch-repeat protein</fullName>
    </recommendedName>
</protein>
<organism evidence="1 2">
    <name type="scientific">Riccia sorocarpa</name>
    <dbReference type="NCBI Taxonomy" id="122646"/>
    <lineage>
        <taxon>Eukaryota</taxon>
        <taxon>Viridiplantae</taxon>
        <taxon>Streptophyta</taxon>
        <taxon>Embryophyta</taxon>
        <taxon>Marchantiophyta</taxon>
        <taxon>Marchantiopsida</taxon>
        <taxon>Marchantiidae</taxon>
        <taxon>Marchantiales</taxon>
        <taxon>Ricciaceae</taxon>
        <taxon>Riccia</taxon>
    </lineage>
</organism>
<dbReference type="InterPro" id="IPR050796">
    <property type="entry name" value="SCF_F-box_component"/>
</dbReference>
<comment type="caution">
    <text evidence="1">The sequence shown here is derived from an EMBL/GenBank/DDBJ whole genome shotgun (WGS) entry which is preliminary data.</text>
</comment>
<dbReference type="Proteomes" id="UP001633002">
    <property type="component" value="Unassembled WGS sequence"/>
</dbReference>
<evidence type="ECO:0008006" key="3">
    <source>
        <dbReference type="Google" id="ProtNLM"/>
    </source>
</evidence>
<sequence>MDSEVWKHLPDHGDILRLTLSRVSWYTNLRLRSVSKAFYATLSEPSLCTWSSMLTDTSFYTNHPNLEWVDGGGDHLEQSHADAVCLISTDAFCFFGTSESVTYAAVNFELDRWCNLPLLGDLPFGDLNDFTVTGGANGLLLLEKGRRSDGVEPNIYELDRFLFNPLTKGFTKLPVVPKVKDPSASKGNGLRSRMIMAVEKEVVTVVATEFSQLHSVESAVLVGGELFLHTVDNRNGDGPPSSNRVFSSGSRETDPELIFTCEKEFSDNPVIHLFQYKGALKRLELAVVTGWRCHIKLFTFDSLSRSWQEEEIEMPKDMQKSLKQWSDCCVKGPLDHWLFSRTLFLWSPQRIIIDV</sequence>
<dbReference type="EMBL" id="JBJQOH010000006">
    <property type="protein sequence ID" value="KAL3685268.1"/>
    <property type="molecule type" value="Genomic_DNA"/>
</dbReference>
<accession>A0ABD3H1Y7</accession>
<evidence type="ECO:0000313" key="1">
    <source>
        <dbReference type="EMBL" id="KAL3685268.1"/>
    </source>
</evidence>
<keyword evidence="2" id="KW-1185">Reference proteome</keyword>
<proteinExistence type="predicted"/>
<gene>
    <name evidence="1" type="ORF">R1sor_003290</name>
</gene>
<dbReference type="PANTHER" id="PTHR31672">
    <property type="entry name" value="BNACNNG10540D PROTEIN"/>
    <property type="match status" value="1"/>
</dbReference>
<reference evidence="1 2" key="1">
    <citation type="submission" date="2024-09" db="EMBL/GenBank/DDBJ databases">
        <title>Chromosome-scale assembly of Riccia sorocarpa.</title>
        <authorList>
            <person name="Paukszto L."/>
        </authorList>
    </citation>
    <scope>NUCLEOTIDE SEQUENCE [LARGE SCALE GENOMIC DNA]</scope>
    <source>
        <strain evidence="1">LP-2024</strain>
        <tissue evidence="1">Aerial parts of the thallus</tissue>
    </source>
</reference>
<name>A0ABD3H1Y7_9MARC</name>